<dbReference type="RefSeq" id="WP_419191876.1">
    <property type="nucleotide sequence ID" value="NZ_CP036287.1"/>
</dbReference>
<evidence type="ECO:0000313" key="2">
    <source>
        <dbReference type="EMBL" id="QDU69624.1"/>
    </source>
</evidence>
<dbReference type="SUPFAM" id="SSF56935">
    <property type="entry name" value="Porins"/>
    <property type="match status" value="1"/>
</dbReference>
<gene>
    <name evidence="2" type="ORF">Pla133_47450</name>
</gene>
<dbReference type="Proteomes" id="UP000316921">
    <property type="component" value="Chromosome"/>
</dbReference>
<protein>
    <recommendedName>
        <fullName evidence="4">Phosphate-selective porin O and P</fullName>
    </recommendedName>
</protein>
<dbReference type="InterPro" id="IPR010870">
    <property type="entry name" value="Porin_O/P"/>
</dbReference>
<evidence type="ECO:0000256" key="1">
    <source>
        <dbReference type="SAM" id="SignalP"/>
    </source>
</evidence>
<dbReference type="Gene3D" id="2.40.160.10">
    <property type="entry name" value="Porin"/>
    <property type="match status" value="1"/>
</dbReference>
<organism evidence="2 3">
    <name type="scientific">Engelhardtia mirabilis</name>
    <dbReference type="NCBI Taxonomy" id="2528011"/>
    <lineage>
        <taxon>Bacteria</taxon>
        <taxon>Pseudomonadati</taxon>
        <taxon>Planctomycetota</taxon>
        <taxon>Planctomycetia</taxon>
        <taxon>Planctomycetia incertae sedis</taxon>
        <taxon>Engelhardtia</taxon>
    </lineage>
</organism>
<dbReference type="Pfam" id="PF07396">
    <property type="entry name" value="Porin_O_P"/>
    <property type="match status" value="1"/>
</dbReference>
<dbReference type="EMBL" id="CP036287">
    <property type="protein sequence ID" value="QDU69624.1"/>
    <property type="molecule type" value="Genomic_DNA"/>
</dbReference>
<evidence type="ECO:0000313" key="3">
    <source>
        <dbReference type="Proteomes" id="UP000316921"/>
    </source>
</evidence>
<name>A0A518BRL7_9BACT</name>
<keyword evidence="1" id="KW-0732">Signal</keyword>
<dbReference type="KEGG" id="pbap:Pla133_47450"/>
<dbReference type="AlphaFoldDB" id="A0A518BRL7"/>
<proteinExistence type="predicted"/>
<sequence precursor="true">MRSLFLGATLAVAWVPTAMAGNEADNDWLELDSQLGGLGGPAAYQGSGVDVGVLIRPAYVDSSDFPNVDGEKFGGFVLDDARLFASGNYGQFDWRLSMDFAEGAGGLPVEAGPPPDGQTFQAELLDAYARWQFSDAFGVQIGQFNSRDAFSGDVYQGRLLFADRSIVGRQFNEFDLGLQIDGSYGNQEYPELEWALSVLNGNDGPEDDLDLRARIDINALGNGGSVTEGAYGVENEANGTFGLFWGSDGDVDGAGSSGTIWGADYRGNYGPFGLGVEYFDFDDDAALAADFGMDSAQVLGAYASYLFGAEQNWEAGVRWEDVDSAMGPTRWTVGLNYYVSGHDIKWQLNWVDTDSDVAAAKGSYLKLGLTIGMSAEAN</sequence>
<keyword evidence="3" id="KW-1185">Reference proteome</keyword>
<feature type="chain" id="PRO_5022197607" description="Phosphate-selective porin O and P" evidence="1">
    <location>
        <begin position="21"/>
        <end position="378"/>
    </location>
</feature>
<feature type="signal peptide" evidence="1">
    <location>
        <begin position="1"/>
        <end position="20"/>
    </location>
</feature>
<reference evidence="2 3" key="1">
    <citation type="submission" date="2019-02" db="EMBL/GenBank/DDBJ databases">
        <title>Deep-cultivation of Planctomycetes and their phenomic and genomic characterization uncovers novel biology.</title>
        <authorList>
            <person name="Wiegand S."/>
            <person name="Jogler M."/>
            <person name="Boedeker C."/>
            <person name="Pinto D."/>
            <person name="Vollmers J."/>
            <person name="Rivas-Marin E."/>
            <person name="Kohn T."/>
            <person name="Peeters S.H."/>
            <person name="Heuer A."/>
            <person name="Rast P."/>
            <person name="Oberbeckmann S."/>
            <person name="Bunk B."/>
            <person name="Jeske O."/>
            <person name="Meyerdierks A."/>
            <person name="Storesund J.E."/>
            <person name="Kallscheuer N."/>
            <person name="Luecker S."/>
            <person name="Lage O.M."/>
            <person name="Pohl T."/>
            <person name="Merkel B.J."/>
            <person name="Hornburger P."/>
            <person name="Mueller R.-W."/>
            <person name="Bruemmer F."/>
            <person name="Labrenz M."/>
            <person name="Spormann A.M."/>
            <person name="Op den Camp H."/>
            <person name="Overmann J."/>
            <person name="Amann R."/>
            <person name="Jetten M.S.M."/>
            <person name="Mascher T."/>
            <person name="Medema M.H."/>
            <person name="Devos D.P."/>
            <person name="Kaster A.-K."/>
            <person name="Ovreas L."/>
            <person name="Rohde M."/>
            <person name="Galperin M.Y."/>
            <person name="Jogler C."/>
        </authorList>
    </citation>
    <scope>NUCLEOTIDE SEQUENCE [LARGE SCALE GENOMIC DNA]</scope>
    <source>
        <strain evidence="2 3">Pla133</strain>
    </source>
</reference>
<evidence type="ECO:0008006" key="4">
    <source>
        <dbReference type="Google" id="ProtNLM"/>
    </source>
</evidence>
<accession>A0A518BRL7</accession>
<dbReference type="InterPro" id="IPR023614">
    <property type="entry name" value="Porin_dom_sf"/>
</dbReference>